<comment type="pathway">
    <text evidence="2">Porphyrin-containing compound metabolism.</text>
</comment>
<evidence type="ECO:0000259" key="7">
    <source>
        <dbReference type="Pfam" id="PF22451"/>
    </source>
</evidence>
<feature type="domain" description="Siroheme decarboxylase NirL-like HTH" evidence="7">
    <location>
        <begin position="14"/>
        <end position="57"/>
    </location>
</feature>
<dbReference type="PANTHER" id="PTHR43413:SF1">
    <property type="entry name" value="SIROHEME DECARBOXYLASE NIRL SUBUNIT"/>
    <property type="match status" value="1"/>
</dbReference>
<name>A0ABT4LGS5_9PROT</name>
<evidence type="ECO:0000256" key="4">
    <source>
        <dbReference type="ARBA" id="ARBA00023471"/>
    </source>
</evidence>
<dbReference type="InterPro" id="IPR036388">
    <property type="entry name" value="WH-like_DNA-bd_sf"/>
</dbReference>
<evidence type="ECO:0000256" key="5">
    <source>
        <dbReference type="ARBA" id="ARBA00048470"/>
    </source>
</evidence>
<comment type="similarity">
    <text evidence="3">Belongs to the Ahb/Nir family.</text>
</comment>
<accession>A0ABT4LGS5</accession>
<comment type="catalytic activity">
    <reaction evidence="5">
        <text>siroheme + 2 H(+) = 12,18-didecarboxysiroheme + 2 CO2</text>
        <dbReference type="Rhea" id="RHEA:19093"/>
        <dbReference type="ChEBI" id="CHEBI:15378"/>
        <dbReference type="ChEBI" id="CHEBI:16526"/>
        <dbReference type="ChEBI" id="CHEBI:60052"/>
        <dbReference type="ChEBI" id="CHEBI:140497"/>
        <dbReference type="EC" id="4.1.1.111"/>
    </reaction>
</comment>
<evidence type="ECO:0000256" key="3">
    <source>
        <dbReference type="ARBA" id="ARBA00023457"/>
    </source>
</evidence>
<keyword evidence="9" id="KW-1185">Reference proteome</keyword>
<sequence>MTDNLVFADLDATDRALINGLQGGFPVCERPFAEIGGWFGLSECEVISRISRLCHDGTASRFGPLYNTEAMGGGVTLAAMWVPEDNFDDVARLVNSYPEVAHNYERTHVLNMWFVVLTENPGRVAEVLQEIEKNTGLRVYDMPKEEEFFLELKLEALAEEVT</sequence>
<dbReference type="Proteomes" id="UP001069802">
    <property type="component" value="Unassembled WGS sequence"/>
</dbReference>
<evidence type="ECO:0000313" key="8">
    <source>
        <dbReference type="EMBL" id="MCZ4280311.1"/>
    </source>
</evidence>
<evidence type="ECO:0000259" key="6">
    <source>
        <dbReference type="Pfam" id="PF17805"/>
    </source>
</evidence>
<dbReference type="Gene3D" id="1.10.10.10">
    <property type="entry name" value="Winged helix-like DNA-binding domain superfamily/Winged helix DNA-binding domain"/>
    <property type="match status" value="1"/>
</dbReference>
<feature type="domain" description="Siroheme decarboxylase AsnC-like ligand binding" evidence="6">
    <location>
        <begin position="76"/>
        <end position="148"/>
    </location>
</feature>
<evidence type="ECO:0000256" key="1">
    <source>
        <dbReference type="ARBA" id="ARBA00023239"/>
    </source>
</evidence>
<evidence type="ECO:0000313" key="9">
    <source>
        <dbReference type="Proteomes" id="UP001069802"/>
    </source>
</evidence>
<comment type="caution">
    <text evidence="8">The sequence shown here is derived from an EMBL/GenBank/DDBJ whole genome shotgun (WGS) entry which is preliminary data.</text>
</comment>
<protein>
    <recommendedName>
        <fullName evidence="4">siroheme decarboxylase</fullName>
        <ecNumber evidence="4">4.1.1.111</ecNumber>
    </recommendedName>
</protein>
<gene>
    <name evidence="8" type="ORF">O4H49_05955</name>
</gene>
<dbReference type="RefSeq" id="WP_269422521.1">
    <property type="nucleotide sequence ID" value="NZ_JAPWGY010000002.1"/>
</dbReference>
<keyword evidence="1" id="KW-0456">Lyase</keyword>
<proteinExistence type="inferred from homology"/>
<dbReference type="InterPro" id="IPR053953">
    <property type="entry name" value="NirdL-like_HTH"/>
</dbReference>
<dbReference type="PANTHER" id="PTHR43413">
    <property type="entry name" value="TRANSCRIPTIONAL REGULATOR, ASNC FAMILY"/>
    <property type="match status" value="1"/>
</dbReference>
<dbReference type="InterPro" id="IPR040523">
    <property type="entry name" value="AsnC_trans_reg2"/>
</dbReference>
<dbReference type="Pfam" id="PF17805">
    <property type="entry name" value="AsnC_trans_reg2"/>
    <property type="match status" value="1"/>
</dbReference>
<dbReference type="EMBL" id="JAPWGY010000002">
    <property type="protein sequence ID" value="MCZ4280311.1"/>
    <property type="molecule type" value="Genomic_DNA"/>
</dbReference>
<dbReference type="Pfam" id="PF22451">
    <property type="entry name" value="NirdL-like_HTH"/>
    <property type="match status" value="1"/>
</dbReference>
<reference evidence="8" key="1">
    <citation type="submission" date="2022-12" db="EMBL/GenBank/DDBJ databases">
        <title>Bacterial isolates from different developmental stages of Nematostella vectensis.</title>
        <authorList>
            <person name="Fraune S."/>
        </authorList>
    </citation>
    <scope>NUCLEOTIDE SEQUENCE</scope>
    <source>
        <strain evidence="8">G21630-S1</strain>
    </source>
</reference>
<evidence type="ECO:0000256" key="2">
    <source>
        <dbReference type="ARBA" id="ARBA00023444"/>
    </source>
</evidence>
<organism evidence="8 9">
    <name type="scientific">Kiloniella laminariae</name>
    <dbReference type="NCBI Taxonomy" id="454162"/>
    <lineage>
        <taxon>Bacteria</taxon>
        <taxon>Pseudomonadati</taxon>
        <taxon>Pseudomonadota</taxon>
        <taxon>Alphaproteobacteria</taxon>
        <taxon>Rhodospirillales</taxon>
        <taxon>Kiloniellaceae</taxon>
        <taxon>Kiloniella</taxon>
    </lineage>
</organism>
<dbReference type="EC" id="4.1.1.111" evidence="4"/>
<dbReference type="Gene3D" id="3.30.70.3460">
    <property type="match status" value="1"/>
</dbReference>
<dbReference type="InterPro" id="IPR050684">
    <property type="entry name" value="HTH-Siroheme_Decarb"/>
</dbReference>